<comment type="caution">
    <text evidence="2">The sequence shown here is derived from an EMBL/GenBank/DDBJ whole genome shotgun (WGS) entry which is preliminary data.</text>
</comment>
<name>A0A433U0T7_ELYCH</name>
<accession>A0A433U0T7</accession>
<feature type="compositionally biased region" description="Polar residues" evidence="1">
    <location>
        <begin position="353"/>
        <end position="362"/>
    </location>
</feature>
<evidence type="ECO:0000313" key="2">
    <source>
        <dbReference type="EMBL" id="RUS87459.1"/>
    </source>
</evidence>
<evidence type="ECO:0008006" key="4">
    <source>
        <dbReference type="Google" id="ProtNLM"/>
    </source>
</evidence>
<feature type="compositionally biased region" description="Low complexity" evidence="1">
    <location>
        <begin position="210"/>
        <end position="233"/>
    </location>
</feature>
<feature type="compositionally biased region" description="Pro residues" evidence="1">
    <location>
        <begin position="297"/>
        <end position="309"/>
    </location>
</feature>
<feature type="compositionally biased region" description="Polar residues" evidence="1">
    <location>
        <begin position="238"/>
        <end position="254"/>
    </location>
</feature>
<evidence type="ECO:0000313" key="3">
    <source>
        <dbReference type="Proteomes" id="UP000271974"/>
    </source>
</evidence>
<reference evidence="2 3" key="1">
    <citation type="submission" date="2019-01" db="EMBL/GenBank/DDBJ databases">
        <title>A draft genome assembly of the solar-powered sea slug Elysia chlorotica.</title>
        <authorList>
            <person name="Cai H."/>
            <person name="Li Q."/>
            <person name="Fang X."/>
            <person name="Li J."/>
            <person name="Curtis N.E."/>
            <person name="Altenburger A."/>
            <person name="Shibata T."/>
            <person name="Feng M."/>
            <person name="Maeda T."/>
            <person name="Schwartz J.A."/>
            <person name="Shigenobu S."/>
            <person name="Lundholm N."/>
            <person name="Nishiyama T."/>
            <person name="Yang H."/>
            <person name="Hasebe M."/>
            <person name="Li S."/>
            <person name="Pierce S.K."/>
            <person name="Wang J."/>
        </authorList>
    </citation>
    <scope>NUCLEOTIDE SEQUENCE [LARGE SCALE GENOMIC DNA]</scope>
    <source>
        <strain evidence="2">EC2010</strain>
        <tissue evidence="2">Whole organism of an adult</tissue>
    </source>
</reference>
<dbReference type="EMBL" id="RQTK01000110">
    <property type="protein sequence ID" value="RUS87459.1"/>
    <property type="molecule type" value="Genomic_DNA"/>
</dbReference>
<feature type="compositionally biased region" description="Pro residues" evidence="1">
    <location>
        <begin position="28"/>
        <end position="40"/>
    </location>
</feature>
<feature type="compositionally biased region" description="Polar residues" evidence="1">
    <location>
        <begin position="154"/>
        <end position="183"/>
    </location>
</feature>
<keyword evidence="3" id="KW-1185">Reference proteome</keyword>
<organism evidence="2 3">
    <name type="scientific">Elysia chlorotica</name>
    <name type="common">Eastern emerald elysia</name>
    <name type="synonym">Sea slug</name>
    <dbReference type="NCBI Taxonomy" id="188477"/>
    <lineage>
        <taxon>Eukaryota</taxon>
        <taxon>Metazoa</taxon>
        <taxon>Spiralia</taxon>
        <taxon>Lophotrochozoa</taxon>
        <taxon>Mollusca</taxon>
        <taxon>Gastropoda</taxon>
        <taxon>Heterobranchia</taxon>
        <taxon>Euthyneura</taxon>
        <taxon>Panpulmonata</taxon>
        <taxon>Sacoglossa</taxon>
        <taxon>Placobranchoidea</taxon>
        <taxon>Plakobranchidae</taxon>
        <taxon>Elysia</taxon>
    </lineage>
</organism>
<dbReference type="OrthoDB" id="6157968at2759"/>
<proteinExistence type="predicted"/>
<gene>
    <name evidence="2" type="ORF">EGW08_004775</name>
</gene>
<feature type="region of interest" description="Disordered" evidence="1">
    <location>
        <begin position="1"/>
        <end position="367"/>
    </location>
</feature>
<dbReference type="AlphaFoldDB" id="A0A433U0T7"/>
<dbReference type="Proteomes" id="UP000271974">
    <property type="component" value="Unassembled WGS sequence"/>
</dbReference>
<protein>
    <recommendedName>
        <fullName evidence="4">Spaetzle domain-containing protein</fullName>
    </recommendedName>
</protein>
<sequence length="656" mass="71997">MVGIRRDAPPEVSGPLSPPSSGPDESDPPPPPRPRQPVEPPQDLSDTPRGLGGSFPAEEAPSPRFSSQGVGPGRPSSDRRYNRGLARSAPLAPPAGRPQTYIDPSSPAGPKSNPASIYPGQKPPNEIIPAGYEDRQRLSNQPPSYNSREKSGSPELTSYNSRPNPFTDPRSSQANPYSPNSFPSTPPKSPVGGQNAGNGLDNSIPPPPGSNTNGGPTNTLSSAPAFPAPFGFPESLKVGQNSPFKNLVSFNSPRPFQRRQPASFNDKDDIFSSFPSTNYDRPAPAEPESRPAVQPQPVQPIQPVQPVPAYPVNYPQAAETPNPYATAPRNSGQDFRPQDAANRFDSRPAENPYFQQPRSSNPVGYGFPSQGASGSYANPYGYSSAPNGQCFRYTYAAEGYRLSDIAKSYPEEAIKKELEQKPFLAPLVGLKASPKKQQGFNNFFQFDYSGFGFNNNQNNAEKYGYLLNAKVYPGNFKQGDFAGGYPSSMRPLDTSCPSQEYKLRSFFHHGGECYVINPEWQLITYNRCSRRECNFCGVNRGLSACVEDYRDFAGGYPSSMRPLDTSCPSQEYKLRSFFHHGGECYVINPEWQLITYNRCSRRECNFCGVNRGLSACVEDYRWFTVVAYCNKLEEGSRVVPLRLILPVGCTCQHFAC</sequence>
<evidence type="ECO:0000256" key="1">
    <source>
        <dbReference type="SAM" id="MobiDB-lite"/>
    </source>
</evidence>